<dbReference type="EMBL" id="BSXS01015091">
    <property type="protein sequence ID" value="GMF06360.1"/>
    <property type="molecule type" value="Genomic_DNA"/>
</dbReference>
<proteinExistence type="predicted"/>
<reference evidence="1" key="1">
    <citation type="submission" date="2023-04" db="EMBL/GenBank/DDBJ databases">
        <title>Ambrosiozyma monospora NBRC 10751.</title>
        <authorList>
            <person name="Ichikawa N."/>
            <person name="Sato H."/>
            <person name="Tonouchi N."/>
        </authorList>
    </citation>
    <scope>NUCLEOTIDE SEQUENCE</scope>
    <source>
        <strain evidence="1">NBRC 10751</strain>
    </source>
</reference>
<sequence>MKTLESQIKLIQTGNFKPDDPQVLKYLFVCKNDMTSPLLYNHFPIMTQLAHVKLIQLPKTTNKKLKVALFGDEESGNKNMSGSTIEILGLLNGFVLEYPVLKHVIEENVDFVNVDFVGDKLGLQVKFLLTDQPVGGNKKGVKK</sequence>
<name>A0ACB5UD57_AMBMO</name>
<dbReference type="Proteomes" id="UP001165064">
    <property type="component" value="Unassembled WGS sequence"/>
</dbReference>
<keyword evidence="2" id="KW-1185">Reference proteome</keyword>
<gene>
    <name evidence="1" type="ORF">Amon02_001265900</name>
</gene>
<evidence type="ECO:0000313" key="1">
    <source>
        <dbReference type="EMBL" id="GMF06360.1"/>
    </source>
</evidence>
<evidence type="ECO:0000313" key="2">
    <source>
        <dbReference type="Proteomes" id="UP001165064"/>
    </source>
</evidence>
<protein>
    <submittedName>
        <fullName evidence="1">Unnamed protein product</fullName>
    </submittedName>
</protein>
<comment type="caution">
    <text evidence="1">The sequence shown here is derived from an EMBL/GenBank/DDBJ whole genome shotgun (WGS) entry which is preliminary data.</text>
</comment>
<accession>A0ACB5UD57</accession>
<organism evidence="1 2">
    <name type="scientific">Ambrosiozyma monospora</name>
    <name type="common">Yeast</name>
    <name type="synonym">Endomycopsis monosporus</name>
    <dbReference type="NCBI Taxonomy" id="43982"/>
    <lineage>
        <taxon>Eukaryota</taxon>
        <taxon>Fungi</taxon>
        <taxon>Dikarya</taxon>
        <taxon>Ascomycota</taxon>
        <taxon>Saccharomycotina</taxon>
        <taxon>Pichiomycetes</taxon>
        <taxon>Pichiales</taxon>
        <taxon>Pichiaceae</taxon>
        <taxon>Ambrosiozyma</taxon>
    </lineage>
</organism>